<dbReference type="Proteomes" id="UP000886501">
    <property type="component" value="Unassembled WGS sequence"/>
</dbReference>
<name>A0ACB6ZKT0_THEGA</name>
<organism evidence="1 2">
    <name type="scientific">Thelephora ganbajun</name>
    <name type="common">Ganba fungus</name>
    <dbReference type="NCBI Taxonomy" id="370292"/>
    <lineage>
        <taxon>Eukaryota</taxon>
        <taxon>Fungi</taxon>
        <taxon>Dikarya</taxon>
        <taxon>Basidiomycota</taxon>
        <taxon>Agaricomycotina</taxon>
        <taxon>Agaricomycetes</taxon>
        <taxon>Thelephorales</taxon>
        <taxon>Thelephoraceae</taxon>
        <taxon>Thelephora</taxon>
    </lineage>
</organism>
<keyword evidence="2" id="KW-1185">Reference proteome</keyword>
<reference evidence="1" key="2">
    <citation type="journal article" date="2020" name="Nat. Commun.">
        <title>Large-scale genome sequencing of mycorrhizal fungi provides insights into the early evolution of symbiotic traits.</title>
        <authorList>
            <person name="Miyauchi S."/>
            <person name="Kiss E."/>
            <person name="Kuo A."/>
            <person name="Drula E."/>
            <person name="Kohler A."/>
            <person name="Sanchez-Garcia M."/>
            <person name="Morin E."/>
            <person name="Andreopoulos B."/>
            <person name="Barry K.W."/>
            <person name="Bonito G."/>
            <person name="Buee M."/>
            <person name="Carver A."/>
            <person name="Chen C."/>
            <person name="Cichocki N."/>
            <person name="Clum A."/>
            <person name="Culley D."/>
            <person name="Crous P.W."/>
            <person name="Fauchery L."/>
            <person name="Girlanda M."/>
            <person name="Hayes R.D."/>
            <person name="Keri Z."/>
            <person name="LaButti K."/>
            <person name="Lipzen A."/>
            <person name="Lombard V."/>
            <person name="Magnuson J."/>
            <person name="Maillard F."/>
            <person name="Murat C."/>
            <person name="Nolan M."/>
            <person name="Ohm R.A."/>
            <person name="Pangilinan J."/>
            <person name="Pereira M.F."/>
            <person name="Perotto S."/>
            <person name="Peter M."/>
            <person name="Pfister S."/>
            <person name="Riley R."/>
            <person name="Sitrit Y."/>
            <person name="Stielow J.B."/>
            <person name="Szollosi G."/>
            <person name="Zifcakova L."/>
            <person name="Stursova M."/>
            <person name="Spatafora J.W."/>
            <person name="Tedersoo L."/>
            <person name="Vaario L.M."/>
            <person name="Yamada A."/>
            <person name="Yan M."/>
            <person name="Wang P."/>
            <person name="Xu J."/>
            <person name="Bruns T."/>
            <person name="Baldrian P."/>
            <person name="Vilgalys R."/>
            <person name="Dunand C."/>
            <person name="Henrissat B."/>
            <person name="Grigoriev I.V."/>
            <person name="Hibbett D."/>
            <person name="Nagy L.G."/>
            <person name="Martin F.M."/>
        </authorList>
    </citation>
    <scope>NUCLEOTIDE SEQUENCE</scope>
    <source>
        <strain evidence="1">P2</strain>
    </source>
</reference>
<evidence type="ECO:0000313" key="2">
    <source>
        <dbReference type="Proteomes" id="UP000886501"/>
    </source>
</evidence>
<gene>
    <name evidence="1" type="ORF">BDM02DRAFT_1746445</name>
</gene>
<proteinExistence type="predicted"/>
<protein>
    <submittedName>
        <fullName evidence="1">Uncharacterized protein</fullName>
    </submittedName>
</protein>
<accession>A0ACB6ZKT0</accession>
<dbReference type="EMBL" id="MU117993">
    <property type="protein sequence ID" value="KAF9649756.1"/>
    <property type="molecule type" value="Genomic_DNA"/>
</dbReference>
<evidence type="ECO:0000313" key="1">
    <source>
        <dbReference type="EMBL" id="KAF9649756.1"/>
    </source>
</evidence>
<comment type="caution">
    <text evidence="1">The sequence shown here is derived from an EMBL/GenBank/DDBJ whole genome shotgun (WGS) entry which is preliminary data.</text>
</comment>
<reference evidence="1" key="1">
    <citation type="submission" date="2019-10" db="EMBL/GenBank/DDBJ databases">
        <authorList>
            <consortium name="DOE Joint Genome Institute"/>
            <person name="Kuo A."/>
            <person name="Miyauchi S."/>
            <person name="Kiss E."/>
            <person name="Drula E."/>
            <person name="Kohler A."/>
            <person name="Sanchez-Garcia M."/>
            <person name="Andreopoulos B."/>
            <person name="Barry K.W."/>
            <person name="Bonito G."/>
            <person name="Buee M."/>
            <person name="Carver A."/>
            <person name="Chen C."/>
            <person name="Cichocki N."/>
            <person name="Clum A."/>
            <person name="Culley D."/>
            <person name="Crous P.W."/>
            <person name="Fauchery L."/>
            <person name="Girlanda M."/>
            <person name="Hayes R."/>
            <person name="Keri Z."/>
            <person name="Labutti K."/>
            <person name="Lipzen A."/>
            <person name="Lombard V."/>
            <person name="Magnuson J."/>
            <person name="Maillard F."/>
            <person name="Morin E."/>
            <person name="Murat C."/>
            <person name="Nolan M."/>
            <person name="Ohm R."/>
            <person name="Pangilinan J."/>
            <person name="Pereira M."/>
            <person name="Perotto S."/>
            <person name="Peter M."/>
            <person name="Riley R."/>
            <person name="Sitrit Y."/>
            <person name="Stielow B."/>
            <person name="Szollosi G."/>
            <person name="Zifcakova L."/>
            <person name="Stursova M."/>
            <person name="Spatafora J.W."/>
            <person name="Tedersoo L."/>
            <person name="Vaario L.-M."/>
            <person name="Yamada A."/>
            <person name="Yan M."/>
            <person name="Wang P."/>
            <person name="Xu J."/>
            <person name="Bruns T."/>
            <person name="Baldrian P."/>
            <person name="Vilgalys R."/>
            <person name="Henrissat B."/>
            <person name="Grigoriev I.V."/>
            <person name="Hibbett D."/>
            <person name="Nagy L.G."/>
            <person name="Martin F.M."/>
        </authorList>
    </citation>
    <scope>NUCLEOTIDE SEQUENCE</scope>
    <source>
        <strain evidence="1">P2</strain>
    </source>
</reference>
<sequence>MTPHSTGSPSSILEGGKLKPGIYKIQNIRSETFLDIEVYTREACCRPAKDLGEGRGFWEIKNFGVGYTVQFVEPGKPEQFCTRTGKLGESQLVVAAYPVAWRVEVVDDAQHRGFEYIRLCWGITDLVWNLDNGSRDNGAKVRSSQVPRDYG</sequence>